<name>A0ABW3UY12_9BACL</name>
<evidence type="ECO:0000313" key="1">
    <source>
        <dbReference type="EMBL" id="MFD1224434.1"/>
    </source>
</evidence>
<dbReference type="EMBL" id="JBHTLU010000045">
    <property type="protein sequence ID" value="MFD1224434.1"/>
    <property type="molecule type" value="Genomic_DNA"/>
</dbReference>
<dbReference type="RefSeq" id="WP_079911161.1">
    <property type="nucleotide sequence ID" value="NZ_JBHSUK010000034.1"/>
</dbReference>
<reference evidence="2" key="1">
    <citation type="journal article" date="2019" name="Int. J. Syst. Evol. Microbiol.">
        <title>The Global Catalogue of Microorganisms (GCM) 10K type strain sequencing project: providing services to taxonomists for standard genome sequencing and annotation.</title>
        <authorList>
            <consortium name="The Broad Institute Genomics Platform"/>
            <consortium name="The Broad Institute Genome Sequencing Center for Infectious Disease"/>
            <person name="Wu L."/>
            <person name="Ma J."/>
        </authorList>
    </citation>
    <scope>NUCLEOTIDE SEQUENCE [LARGE SCALE GENOMIC DNA]</scope>
    <source>
        <strain evidence="2">CCUG 53270</strain>
    </source>
</reference>
<accession>A0ABW3UY12</accession>
<protein>
    <submittedName>
        <fullName evidence="1">Uncharacterized protein</fullName>
    </submittedName>
</protein>
<evidence type="ECO:0000313" key="2">
    <source>
        <dbReference type="Proteomes" id="UP001597180"/>
    </source>
</evidence>
<comment type="caution">
    <text evidence="1">The sequence shown here is derived from an EMBL/GenBank/DDBJ whole genome shotgun (WGS) entry which is preliminary data.</text>
</comment>
<sequence>MQSSGCFWEPLYADHRPRLPNLPADQAPAVRTVRELASAAVCRTEAAAEGCGFFAAVLDKSKQSIRNFPAITC</sequence>
<organism evidence="1 2">
    <name type="scientific">Paenibacillus vulneris</name>
    <dbReference type="NCBI Taxonomy" id="1133364"/>
    <lineage>
        <taxon>Bacteria</taxon>
        <taxon>Bacillati</taxon>
        <taxon>Bacillota</taxon>
        <taxon>Bacilli</taxon>
        <taxon>Bacillales</taxon>
        <taxon>Paenibacillaceae</taxon>
        <taxon>Paenibacillus</taxon>
    </lineage>
</organism>
<dbReference type="Proteomes" id="UP001597180">
    <property type="component" value="Unassembled WGS sequence"/>
</dbReference>
<gene>
    <name evidence="1" type="ORF">ACFQ4B_30435</name>
</gene>
<proteinExistence type="predicted"/>
<keyword evidence="2" id="KW-1185">Reference proteome</keyword>